<name>A0A840D4B3_9BACE</name>
<accession>A0A840D4B3</accession>
<evidence type="ECO:0000313" key="1">
    <source>
        <dbReference type="EMBL" id="MBB4046466.1"/>
    </source>
</evidence>
<organism evidence="1 2">
    <name type="scientific">Bacteroides reticulotermitis</name>
    <dbReference type="NCBI Taxonomy" id="1133319"/>
    <lineage>
        <taxon>Bacteria</taxon>
        <taxon>Pseudomonadati</taxon>
        <taxon>Bacteroidota</taxon>
        <taxon>Bacteroidia</taxon>
        <taxon>Bacteroidales</taxon>
        <taxon>Bacteroidaceae</taxon>
        <taxon>Bacteroides</taxon>
    </lineage>
</organism>
<evidence type="ECO:0000313" key="2">
    <source>
        <dbReference type="Proteomes" id="UP000560658"/>
    </source>
</evidence>
<sequence length="225" mass="25893">MNIVDVPYYENGKFVKAEIENASMECPFCGITMIPEYHFCIYHGNECSLDVFSQCTNASCENTFIAEFLEDVDAATFHSIKPLAMPSEKTFSDILNELSPNFIEIYNQSHFAEQLGLNQICGTGYRKALEFLIKDYLMSINSEDKHQDIKTKFLNNCIRDDIDNANIKKVAVRAVWLGNDETHYIRKWENKDISDLKTLIGLTIHYIESEIQAKILLEEMSEFKS</sequence>
<gene>
    <name evidence="1" type="ORF">GGR06_004303</name>
</gene>
<keyword evidence="2" id="KW-1185">Reference proteome</keyword>
<evidence type="ECO:0008006" key="3">
    <source>
        <dbReference type="Google" id="ProtNLM"/>
    </source>
</evidence>
<protein>
    <recommendedName>
        <fullName evidence="3">DUF4145 domain-containing protein</fullName>
    </recommendedName>
</protein>
<dbReference type="AlphaFoldDB" id="A0A840D4B3"/>
<dbReference type="EMBL" id="JACIER010000042">
    <property type="protein sequence ID" value="MBB4046466.1"/>
    <property type="molecule type" value="Genomic_DNA"/>
</dbReference>
<reference evidence="1" key="1">
    <citation type="submission" date="2020-08" db="EMBL/GenBank/DDBJ databases">
        <title>Genomic Encyclopedia of Type Strains, Phase IV (KMG-IV): sequencing the most valuable type-strain genomes for metagenomic binning, comparative biology and taxonomic classification.</title>
        <authorList>
            <person name="Goeker M."/>
        </authorList>
    </citation>
    <scope>NUCLEOTIDE SEQUENCE [LARGE SCALE GENOMIC DNA]</scope>
    <source>
        <strain evidence="1">DSM 105720</strain>
    </source>
</reference>
<proteinExistence type="predicted"/>
<comment type="caution">
    <text evidence="1">The sequence shown here is derived from an EMBL/GenBank/DDBJ whole genome shotgun (WGS) entry which is preliminary data.</text>
</comment>
<dbReference type="Proteomes" id="UP000560658">
    <property type="component" value="Unassembled WGS sequence"/>
</dbReference>
<dbReference type="RefSeq" id="WP_148298515.1">
    <property type="nucleotide sequence ID" value="NZ_JACIER010000042.1"/>
</dbReference>